<dbReference type="SUPFAM" id="SSF75217">
    <property type="entry name" value="alpha/beta knot"/>
    <property type="match status" value="1"/>
</dbReference>
<dbReference type="PANTHER" id="PTHR33603">
    <property type="entry name" value="METHYLTRANSFERASE"/>
    <property type="match status" value="1"/>
</dbReference>
<dbReference type="Proteomes" id="UP000309584">
    <property type="component" value="Unassembled WGS sequence"/>
</dbReference>
<comment type="caution">
    <text evidence="6">The sequence shown here is derived from an EMBL/GenBank/DDBJ whole genome shotgun (WGS) entry which is preliminary data.</text>
</comment>
<accession>A0ABY2TN06</accession>
<dbReference type="PANTHER" id="PTHR33603:SF1">
    <property type="entry name" value="RIBOSOMAL RNA LARGE SUBUNIT METHYLTRANSFERASE H"/>
    <property type="match status" value="1"/>
</dbReference>
<name>A0ABY2TN06_9BACT</name>
<evidence type="ECO:0000256" key="2">
    <source>
        <dbReference type="ARBA" id="ARBA00022679"/>
    </source>
</evidence>
<dbReference type="EMBL" id="NXLY01000007">
    <property type="protein sequence ID" value="TKX34014.1"/>
    <property type="molecule type" value="Genomic_DNA"/>
</dbReference>
<dbReference type="HAMAP" id="MF_00658">
    <property type="entry name" value="23SrRNA_methyltr_H"/>
    <property type="match status" value="1"/>
</dbReference>
<comment type="subunit">
    <text evidence="5">Homodimer.</text>
</comment>
<keyword evidence="1 5" id="KW-0489">Methyltransferase</keyword>
<keyword evidence="2 5" id="KW-0808">Transferase</keyword>
<keyword evidence="5" id="KW-0963">Cytoplasm</keyword>
<gene>
    <name evidence="5" type="primary">rlmH</name>
    <name evidence="6" type="ORF">CQA75_04770</name>
</gene>
<evidence type="ECO:0000313" key="6">
    <source>
        <dbReference type="EMBL" id="TKX34014.1"/>
    </source>
</evidence>
<dbReference type="InterPro" id="IPR003742">
    <property type="entry name" value="RlmH-like"/>
</dbReference>
<keyword evidence="5" id="KW-0698">rRNA processing</keyword>
<dbReference type="EC" id="2.1.1.177" evidence="5"/>
<comment type="catalytic activity">
    <reaction evidence="5">
        <text>pseudouridine(1915) in 23S rRNA + S-adenosyl-L-methionine = N(3)-methylpseudouridine(1915) in 23S rRNA + S-adenosyl-L-homocysteine + H(+)</text>
        <dbReference type="Rhea" id="RHEA:42752"/>
        <dbReference type="Rhea" id="RHEA-COMP:10221"/>
        <dbReference type="Rhea" id="RHEA-COMP:10222"/>
        <dbReference type="ChEBI" id="CHEBI:15378"/>
        <dbReference type="ChEBI" id="CHEBI:57856"/>
        <dbReference type="ChEBI" id="CHEBI:59789"/>
        <dbReference type="ChEBI" id="CHEBI:65314"/>
        <dbReference type="ChEBI" id="CHEBI:74486"/>
        <dbReference type="EC" id="2.1.1.177"/>
    </reaction>
</comment>
<evidence type="ECO:0000256" key="3">
    <source>
        <dbReference type="ARBA" id="ARBA00022691"/>
    </source>
</evidence>
<evidence type="ECO:0000256" key="1">
    <source>
        <dbReference type="ARBA" id="ARBA00022603"/>
    </source>
</evidence>
<dbReference type="InterPro" id="IPR029026">
    <property type="entry name" value="tRNA_m1G_MTases_N"/>
</dbReference>
<comment type="function">
    <text evidence="5">Specifically methylates the pseudouridine at position 1915 (m3Psi1915) in 23S rRNA.</text>
</comment>
<keyword evidence="3 5" id="KW-0949">S-adenosyl-L-methionine</keyword>
<evidence type="ECO:0000313" key="7">
    <source>
        <dbReference type="Proteomes" id="UP000309584"/>
    </source>
</evidence>
<dbReference type="CDD" id="cd18081">
    <property type="entry name" value="RlmH-like"/>
    <property type="match status" value="1"/>
</dbReference>
<feature type="binding site" evidence="5">
    <location>
        <position position="82"/>
    </location>
    <ligand>
        <name>S-adenosyl-L-methionine</name>
        <dbReference type="ChEBI" id="CHEBI:59789"/>
    </ligand>
</feature>
<evidence type="ECO:0000256" key="5">
    <source>
        <dbReference type="HAMAP-Rule" id="MF_00658"/>
    </source>
</evidence>
<dbReference type="PIRSF" id="PIRSF004505">
    <property type="entry name" value="MT_bac"/>
    <property type="match status" value="1"/>
</dbReference>
<comment type="subcellular location">
    <subcellularLocation>
        <location evidence="5">Cytoplasm</location>
    </subcellularLocation>
</comment>
<dbReference type="InterPro" id="IPR029028">
    <property type="entry name" value="Alpha/beta_knot_MTases"/>
</dbReference>
<reference evidence="6 7" key="1">
    <citation type="submission" date="2018-05" db="EMBL/GenBank/DDBJ databases">
        <title>Novel Campyloabacter and Helicobacter Species and Strains.</title>
        <authorList>
            <person name="Mannion A.J."/>
            <person name="Shen Z."/>
            <person name="Fox J.G."/>
        </authorList>
    </citation>
    <scope>NUCLEOTIDE SEQUENCE [LARGE SCALE GENOMIC DNA]</scope>
    <source>
        <strain evidence="7">MIT10-5678</strain>
    </source>
</reference>
<dbReference type="Pfam" id="PF02590">
    <property type="entry name" value="SPOUT_MTase"/>
    <property type="match status" value="1"/>
</dbReference>
<proteinExistence type="inferred from homology"/>
<feature type="binding site" evidence="5">
    <location>
        <position position="109"/>
    </location>
    <ligand>
        <name>S-adenosyl-L-methionine</name>
        <dbReference type="ChEBI" id="CHEBI:59789"/>
    </ligand>
</feature>
<feature type="binding site" evidence="5">
    <location>
        <begin position="128"/>
        <end position="133"/>
    </location>
    <ligand>
        <name>S-adenosyl-L-methionine</name>
        <dbReference type="ChEBI" id="CHEBI:59789"/>
    </ligand>
</feature>
<keyword evidence="7" id="KW-1185">Reference proteome</keyword>
<sequence length="160" mass="18853">MYLSFFAETDLQINIFYIQKSDEFEILDQKYFKLISKFATIKEYNLFNKKIANAQNLNNPELAKKSYEEVFNAHKKGFNIALDERGKELTSLEFAKMIQDKIELSFFIGGAYGLRKEFTEKLDFSLSLSKLTLAHYFVKTLLLEQIYRAFCINSNHPYHK</sequence>
<dbReference type="Gene3D" id="3.40.1280.10">
    <property type="match status" value="1"/>
</dbReference>
<comment type="similarity">
    <text evidence="4 5">Belongs to the RNA methyltransferase RlmH family.</text>
</comment>
<protein>
    <recommendedName>
        <fullName evidence="5">Ribosomal RNA large subunit methyltransferase H</fullName>
        <ecNumber evidence="5">2.1.1.177</ecNumber>
    </recommendedName>
    <alternativeName>
        <fullName evidence="5">23S rRNA (pseudouridine1915-N3)-methyltransferase</fullName>
    </alternativeName>
    <alternativeName>
        <fullName evidence="5">23S rRNA m3Psi1915 methyltransferase</fullName>
    </alternativeName>
    <alternativeName>
        <fullName evidence="5">rRNA (pseudouridine-N3-)-methyltransferase RlmH</fullName>
    </alternativeName>
</protein>
<evidence type="ECO:0000256" key="4">
    <source>
        <dbReference type="ARBA" id="ARBA00038303"/>
    </source>
</evidence>
<organism evidence="6 7">
    <name type="scientific">Campylobacter taeniopygiae</name>
    <dbReference type="NCBI Taxonomy" id="2510188"/>
    <lineage>
        <taxon>Bacteria</taxon>
        <taxon>Pseudomonadati</taxon>
        <taxon>Campylobacterota</taxon>
        <taxon>Epsilonproteobacteria</taxon>
        <taxon>Campylobacterales</taxon>
        <taxon>Campylobacteraceae</taxon>
        <taxon>Campylobacter</taxon>
    </lineage>
</organism>